<evidence type="ECO:0000256" key="7">
    <source>
        <dbReference type="ARBA" id="ARBA00023014"/>
    </source>
</evidence>
<dbReference type="Pfam" id="PF01565">
    <property type="entry name" value="FAD_binding_4"/>
    <property type="match status" value="1"/>
</dbReference>
<keyword evidence="3" id="KW-0479">Metal-binding</keyword>
<dbReference type="PROSITE" id="PS51379">
    <property type="entry name" value="4FE4S_FER_2"/>
    <property type="match status" value="1"/>
</dbReference>
<dbReference type="PROSITE" id="PS51387">
    <property type="entry name" value="FAD_PCMH"/>
    <property type="match status" value="1"/>
</dbReference>
<dbReference type="GO" id="GO:0051536">
    <property type="term" value="F:iron-sulfur cluster binding"/>
    <property type="evidence" value="ECO:0007669"/>
    <property type="project" value="UniProtKB-KW"/>
</dbReference>
<keyword evidence="5" id="KW-0560">Oxidoreductase</keyword>
<evidence type="ECO:0000313" key="11">
    <source>
        <dbReference type="Proteomes" id="UP000295444"/>
    </source>
</evidence>
<evidence type="ECO:0000256" key="6">
    <source>
        <dbReference type="ARBA" id="ARBA00023004"/>
    </source>
</evidence>
<accession>A0A4R6S5T0</accession>
<dbReference type="Proteomes" id="UP000295444">
    <property type="component" value="Unassembled WGS sequence"/>
</dbReference>
<dbReference type="PROSITE" id="PS00198">
    <property type="entry name" value="4FE4S_FER_1"/>
    <property type="match status" value="1"/>
</dbReference>
<dbReference type="InterPro" id="IPR016169">
    <property type="entry name" value="FAD-bd_PCMH_sub2"/>
</dbReference>
<dbReference type="InterPro" id="IPR004017">
    <property type="entry name" value="Cys_rich_dom"/>
</dbReference>
<dbReference type="InterPro" id="IPR016171">
    <property type="entry name" value="Vanillyl_alc_oxidase_C-sub2"/>
</dbReference>
<organism evidence="10 11">
    <name type="scientific">Labedaea rhizosphaerae</name>
    <dbReference type="NCBI Taxonomy" id="598644"/>
    <lineage>
        <taxon>Bacteria</taxon>
        <taxon>Bacillati</taxon>
        <taxon>Actinomycetota</taxon>
        <taxon>Actinomycetes</taxon>
        <taxon>Pseudonocardiales</taxon>
        <taxon>Pseudonocardiaceae</taxon>
        <taxon>Labedaea</taxon>
    </lineage>
</organism>
<dbReference type="InterPro" id="IPR016164">
    <property type="entry name" value="FAD-linked_Oxase-like_C"/>
</dbReference>
<keyword evidence="11" id="KW-1185">Reference proteome</keyword>
<dbReference type="InterPro" id="IPR017900">
    <property type="entry name" value="4Fe4S_Fe_S_CS"/>
</dbReference>
<evidence type="ECO:0000313" key="10">
    <source>
        <dbReference type="EMBL" id="TDP95122.1"/>
    </source>
</evidence>
<dbReference type="EMBL" id="SNXZ01000005">
    <property type="protein sequence ID" value="TDP95122.1"/>
    <property type="molecule type" value="Genomic_DNA"/>
</dbReference>
<dbReference type="RefSeq" id="WP_133852501.1">
    <property type="nucleotide sequence ID" value="NZ_SNXZ01000005.1"/>
</dbReference>
<dbReference type="SUPFAM" id="SSF55103">
    <property type="entry name" value="FAD-linked oxidases, C-terminal domain"/>
    <property type="match status" value="1"/>
</dbReference>
<keyword evidence="7" id="KW-0411">Iron-sulfur</keyword>
<evidence type="ECO:0000259" key="9">
    <source>
        <dbReference type="PROSITE" id="PS51387"/>
    </source>
</evidence>
<protein>
    <submittedName>
        <fullName evidence="10">FAD/FMN-containing dehydrogenase</fullName>
    </submittedName>
</protein>
<name>A0A4R6S5T0_LABRH</name>
<dbReference type="GO" id="GO:0046872">
    <property type="term" value="F:metal ion binding"/>
    <property type="evidence" value="ECO:0007669"/>
    <property type="project" value="UniProtKB-KW"/>
</dbReference>
<feature type="domain" description="FAD-binding PCMH-type" evidence="9">
    <location>
        <begin position="34"/>
        <end position="252"/>
    </location>
</feature>
<evidence type="ECO:0000256" key="4">
    <source>
        <dbReference type="ARBA" id="ARBA00022827"/>
    </source>
</evidence>
<dbReference type="SUPFAM" id="SSF56176">
    <property type="entry name" value="FAD-binding/transporter-associated domain-like"/>
    <property type="match status" value="1"/>
</dbReference>
<evidence type="ECO:0000256" key="3">
    <source>
        <dbReference type="ARBA" id="ARBA00022723"/>
    </source>
</evidence>
<dbReference type="Gene3D" id="3.30.465.10">
    <property type="match status" value="1"/>
</dbReference>
<comment type="caution">
    <text evidence="10">The sequence shown here is derived from an EMBL/GenBank/DDBJ whole genome shotgun (WGS) entry which is preliminary data.</text>
</comment>
<dbReference type="OrthoDB" id="9770306at2"/>
<keyword evidence="2" id="KW-0285">Flavoprotein</keyword>
<evidence type="ECO:0000256" key="5">
    <source>
        <dbReference type="ARBA" id="ARBA00023002"/>
    </source>
</evidence>
<dbReference type="GO" id="GO:1903457">
    <property type="term" value="P:lactate catabolic process"/>
    <property type="evidence" value="ECO:0007669"/>
    <property type="project" value="TreeGrafter"/>
</dbReference>
<dbReference type="Pfam" id="PF02754">
    <property type="entry name" value="CCG"/>
    <property type="match status" value="1"/>
</dbReference>
<dbReference type="InterPro" id="IPR004113">
    <property type="entry name" value="FAD-bd_oxidored_4_C"/>
</dbReference>
<dbReference type="Gene3D" id="1.10.45.10">
    <property type="entry name" value="Vanillyl-alcohol Oxidase, Chain A, domain 4"/>
    <property type="match status" value="1"/>
</dbReference>
<dbReference type="Gene3D" id="3.30.70.2740">
    <property type="match status" value="1"/>
</dbReference>
<proteinExistence type="predicted"/>
<dbReference type="GO" id="GO:0008720">
    <property type="term" value="F:D-lactate dehydrogenase (NAD+) activity"/>
    <property type="evidence" value="ECO:0007669"/>
    <property type="project" value="TreeGrafter"/>
</dbReference>
<dbReference type="InterPro" id="IPR036318">
    <property type="entry name" value="FAD-bd_PCMH-like_sf"/>
</dbReference>
<dbReference type="GO" id="GO:0004458">
    <property type="term" value="F:D-lactate dehydrogenase (cytochrome) activity"/>
    <property type="evidence" value="ECO:0007669"/>
    <property type="project" value="TreeGrafter"/>
</dbReference>
<keyword evidence="4" id="KW-0274">FAD</keyword>
<dbReference type="InterPro" id="IPR006094">
    <property type="entry name" value="Oxid_FAD_bind_N"/>
</dbReference>
<dbReference type="Pfam" id="PF13183">
    <property type="entry name" value="Fer4_8"/>
    <property type="match status" value="1"/>
</dbReference>
<dbReference type="Pfam" id="PF02913">
    <property type="entry name" value="FAD-oxidase_C"/>
    <property type="match status" value="1"/>
</dbReference>
<evidence type="ECO:0000259" key="8">
    <source>
        <dbReference type="PROSITE" id="PS51379"/>
    </source>
</evidence>
<reference evidence="10 11" key="1">
    <citation type="submission" date="2019-03" db="EMBL/GenBank/DDBJ databases">
        <title>Genomic Encyclopedia of Type Strains, Phase IV (KMG-IV): sequencing the most valuable type-strain genomes for metagenomic binning, comparative biology and taxonomic classification.</title>
        <authorList>
            <person name="Goeker M."/>
        </authorList>
    </citation>
    <scope>NUCLEOTIDE SEQUENCE [LARGE SCALE GENOMIC DNA]</scope>
    <source>
        <strain evidence="10 11">DSM 45361</strain>
    </source>
</reference>
<keyword evidence="6" id="KW-0408">Iron</keyword>
<dbReference type="InterPro" id="IPR017896">
    <property type="entry name" value="4Fe4S_Fe-S-bd"/>
</dbReference>
<evidence type="ECO:0000256" key="1">
    <source>
        <dbReference type="ARBA" id="ARBA00001974"/>
    </source>
</evidence>
<sequence>MTELLSALRVAAPGLEVSTDAGRRAQYAYDASNYRIPPAAVVFPRSAEEIAAVVRVCAENGVPVTSRGGGTGMAGNTVGSGVVLDCSRYFNKIVRIDPQARTAVVQPGVVLDDLRRAAAEHGLTFGPDPSSHSRCTLGGMIGNDACGNHSVRYGRTSEHVESLRVVLPDGRTAEADHRGLHGADDVADALRELVIEHLGEIRTELGRIPRQVSGYQLQHLLPENGFDVARALVGTEGTCVVVTEATVRLVPIAPAANLIALGYRDVAEAAEDVMTILEFAPASVEGIDAAIVDTMRYRRGAESVVGLPDGQAWLYVELDGDDAAEVAERSARLLERLRAGGRLVAGQIVDDPAARRSLWRVREEGAGLASRLVGGKASWPGWEDAAVAPENLAAYLREFQKLLTEHGYFGVLYGHFGAGCIHVRIDFDPSTAEGVAAMRRFLLDASRLVVRHGGTNSGEHGDGRARGELLSTMYSERILAAFAAMKKAFDPSNLFNPGVIVAPSPIDRHLALLDPPAPVRTAFGFPHDERGFASAPSRCVGVGKCRADSGGVMCPSYRATHDEKDSTRGRARVLQEMLRGGPVVSQGWRSKEPLEALDLCLSCKACSADCPVGVDMATYKAEFLHQHYKNRIRPRSHYSLGWLPLAAALATRAARPVNAVIKRALVKRAAGVARERSLPRFAGRRELRKVLRAAPTGDKAVLFLDTFTRAFRPGLAGATARVLASAGVPAQPRAGLCCGLTWVSTGQLGVARRVMARTVRALDGSDLPIIVPEPSCASALRTDAPELLGTDAARRVAARVTTVPVALAELAAPDWTPPPMPERVVLQTHCHEYATFPGVRQAQLLRGLGVRTVDEAPGCCGLAGNFGFEAEHYDVSMKVAALELAPRLASADGAPVLADGFSCRLQAGQLAPHNAAVHIAELIDNSIRAQQEERS</sequence>
<dbReference type="InterPro" id="IPR016166">
    <property type="entry name" value="FAD-bd_PCMH"/>
</dbReference>
<dbReference type="SUPFAM" id="SSF46548">
    <property type="entry name" value="alpha-helical ferredoxin"/>
    <property type="match status" value="1"/>
</dbReference>
<gene>
    <name evidence="10" type="ORF">EV186_105354</name>
</gene>
<evidence type="ECO:0000256" key="2">
    <source>
        <dbReference type="ARBA" id="ARBA00022630"/>
    </source>
</evidence>
<dbReference type="AlphaFoldDB" id="A0A4R6S5T0"/>
<dbReference type="GO" id="GO:0071949">
    <property type="term" value="F:FAD binding"/>
    <property type="evidence" value="ECO:0007669"/>
    <property type="project" value="InterPro"/>
</dbReference>
<dbReference type="PANTHER" id="PTHR11748">
    <property type="entry name" value="D-LACTATE DEHYDROGENASE"/>
    <property type="match status" value="1"/>
</dbReference>
<comment type="cofactor">
    <cofactor evidence="1">
        <name>FAD</name>
        <dbReference type="ChEBI" id="CHEBI:57692"/>
    </cofactor>
</comment>
<dbReference type="PANTHER" id="PTHR11748:SF119">
    <property type="entry name" value="D-2-HYDROXYGLUTARATE DEHYDROGENASE"/>
    <property type="match status" value="1"/>
</dbReference>
<feature type="domain" description="4Fe-4S ferredoxin-type" evidence="8">
    <location>
        <begin position="591"/>
        <end position="620"/>
    </location>
</feature>